<evidence type="ECO:0000313" key="4">
    <source>
        <dbReference type="Proteomes" id="UP000324927"/>
    </source>
</evidence>
<feature type="compositionally biased region" description="Polar residues" evidence="1">
    <location>
        <begin position="1"/>
        <end position="16"/>
    </location>
</feature>
<evidence type="ECO:0000259" key="2">
    <source>
        <dbReference type="Pfam" id="PF03374"/>
    </source>
</evidence>
<comment type="caution">
    <text evidence="3">The sequence shown here is derived from an EMBL/GenBank/DDBJ whole genome shotgun (WGS) entry which is preliminary data.</text>
</comment>
<feature type="region of interest" description="Disordered" evidence="1">
    <location>
        <begin position="1"/>
        <end position="26"/>
    </location>
</feature>
<organism evidence="3 4">
    <name type="scientific">Azospirillum lipoferum</name>
    <dbReference type="NCBI Taxonomy" id="193"/>
    <lineage>
        <taxon>Bacteria</taxon>
        <taxon>Pseudomonadati</taxon>
        <taxon>Pseudomonadota</taxon>
        <taxon>Alphaproteobacteria</taxon>
        <taxon>Rhodospirillales</taxon>
        <taxon>Azospirillaceae</taxon>
        <taxon>Azospirillum</taxon>
    </lineage>
</organism>
<protein>
    <submittedName>
        <fullName evidence="3">DNA-binding protein</fullName>
    </submittedName>
</protein>
<keyword evidence="3" id="KW-0238">DNA-binding</keyword>
<accession>A0A5A9GI74</accession>
<name>A0A5A9GI74_AZOLI</name>
<dbReference type="OrthoDB" id="7301931at2"/>
<reference evidence="3 4" key="1">
    <citation type="submission" date="2019-08" db="EMBL/GenBank/DDBJ databases">
        <authorList>
            <person name="Grouzdev D."/>
            <person name="Tikhonova E."/>
            <person name="Kravchenko I."/>
        </authorList>
    </citation>
    <scope>NUCLEOTIDE SEQUENCE [LARGE SCALE GENOMIC DNA]</scope>
    <source>
        <strain evidence="3 4">59b</strain>
    </source>
</reference>
<dbReference type="AlphaFoldDB" id="A0A5A9GI74"/>
<dbReference type="InterPro" id="IPR005039">
    <property type="entry name" value="Ant_C"/>
</dbReference>
<feature type="domain" description="Antirepressor protein C-terminal" evidence="2">
    <location>
        <begin position="157"/>
        <end position="261"/>
    </location>
</feature>
<evidence type="ECO:0000256" key="1">
    <source>
        <dbReference type="SAM" id="MobiDB-lite"/>
    </source>
</evidence>
<dbReference type="EMBL" id="VTTN01000013">
    <property type="protein sequence ID" value="KAA0592979.1"/>
    <property type="molecule type" value="Genomic_DNA"/>
</dbReference>
<gene>
    <name evidence="3" type="ORF">FZ942_25995</name>
</gene>
<dbReference type="Pfam" id="PF03374">
    <property type="entry name" value="ANT"/>
    <property type="match status" value="1"/>
</dbReference>
<dbReference type="GO" id="GO:0003677">
    <property type="term" value="F:DNA binding"/>
    <property type="evidence" value="ECO:0007669"/>
    <property type="project" value="UniProtKB-KW"/>
</dbReference>
<evidence type="ECO:0000313" key="3">
    <source>
        <dbReference type="EMBL" id="KAA0592979.1"/>
    </source>
</evidence>
<proteinExistence type="predicted"/>
<dbReference type="Proteomes" id="UP000324927">
    <property type="component" value="Unassembled WGS sequence"/>
</dbReference>
<sequence length="278" mass="30591">MSKSDLGNQKMTNGNMPSDGEKGNASLIPSLVQGEPRIRDIDFAQRLGFANPIDIRKLIRRHDEALSKMGVLATVAKTSEAGGRPATEFYLNRKQAIFITAKSETAEATEITIEIIERFDSYERGAAKQADPMALLNDPAAMRGLLLNYSEKVLALEAQVQEQAPTVAAYNRIANADGLLCLTDAAKSLAQQPRAFTRWLFAEGYIYKRPGSAKWVAYQTYLQSGLFEHKVHVIVKDDGTERAVDQVMVTPKGLAKFARQLGVQVPVDLFHRPAVAAE</sequence>
<keyword evidence="4" id="KW-1185">Reference proteome</keyword>